<dbReference type="InterPro" id="IPR013128">
    <property type="entry name" value="Peptidase_C1A"/>
</dbReference>
<dbReference type="InterPro" id="IPR000668">
    <property type="entry name" value="Peptidase_C1A_C"/>
</dbReference>
<protein>
    <recommendedName>
        <fullName evidence="3">Peptidase C1A papain C-terminal domain-containing protein</fullName>
    </recommendedName>
</protein>
<dbReference type="InterPro" id="IPR038765">
    <property type="entry name" value="Papain-like_cys_pep_sf"/>
</dbReference>
<dbReference type="OrthoDB" id="640249at2759"/>
<evidence type="ECO:0000313" key="5">
    <source>
        <dbReference type="Proteomes" id="UP001153636"/>
    </source>
</evidence>
<dbReference type="SUPFAM" id="SSF54001">
    <property type="entry name" value="Cysteine proteinases"/>
    <property type="match status" value="1"/>
</dbReference>
<dbReference type="InterPro" id="IPR025660">
    <property type="entry name" value="Pept_his_AS"/>
</dbReference>
<evidence type="ECO:0000256" key="2">
    <source>
        <dbReference type="SAM" id="SignalP"/>
    </source>
</evidence>
<accession>A0A9P0GID6</accession>
<proteinExistence type="inferred from homology"/>
<dbReference type="AlphaFoldDB" id="A0A9P0GID6"/>
<reference evidence="4" key="1">
    <citation type="submission" date="2022-01" db="EMBL/GenBank/DDBJ databases">
        <authorList>
            <person name="King R."/>
        </authorList>
    </citation>
    <scope>NUCLEOTIDE SEQUENCE</scope>
</reference>
<dbReference type="SMART" id="SM00645">
    <property type="entry name" value="Pept_C1"/>
    <property type="match status" value="1"/>
</dbReference>
<keyword evidence="5" id="KW-1185">Reference proteome</keyword>
<feature type="signal peptide" evidence="2">
    <location>
        <begin position="1"/>
        <end position="16"/>
    </location>
</feature>
<comment type="similarity">
    <text evidence="1">Belongs to the peptidase C1 family.</text>
</comment>
<keyword evidence="2" id="KW-0732">Signal</keyword>
<feature type="chain" id="PRO_5040162081" description="Peptidase C1A papain C-terminal domain-containing protein" evidence="2">
    <location>
        <begin position="17"/>
        <end position="280"/>
    </location>
</feature>
<dbReference type="GO" id="GO:0008234">
    <property type="term" value="F:cysteine-type peptidase activity"/>
    <property type="evidence" value="ECO:0007669"/>
    <property type="project" value="InterPro"/>
</dbReference>
<organism evidence="4 5">
    <name type="scientific">Psylliodes chrysocephalus</name>
    <dbReference type="NCBI Taxonomy" id="3402493"/>
    <lineage>
        <taxon>Eukaryota</taxon>
        <taxon>Metazoa</taxon>
        <taxon>Ecdysozoa</taxon>
        <taxon>Arthropoda</taxon>
        <taxon>Hexapoda</taxon>
        <taxon>Insecta</taxon>
        <taxon>Pterygota</taxon>
        <taxon>Neoptera</taxon>
        <taxon>Endopterygota</taxon>
        <taxon>Coleoptera</taxon>
        <taxon>Polyphaga</taxon>
        <taxon>Cucujiformia</taxon>
        <taxon>Chrysomeloidea</taxon>
        <taxon>Chrysomelidae</taxon>
        <taxon>Galerucinae</taxon>
        <taxon>Alticini</taxon>
        <taxon>Psylliodes</taxon>
    </lineage>
</organism>
<dbReference type="Proteomes" id="UP001153636">
    <property type="component" value="Chromosome 5"/>
</dbReference>
<feature type="domain" description="Peptidase C1A papain C-terminal" evidence="3">
    <location>
        <begin position="32"/>
        <end position="277"/>
    </location>
</feature>
<dbReference type="PANTHER" id="PTHR12411">
    <property type="entry name" value="CYSTEINE PROTEASE FAMILY C1-RELATED"/>
    <property type="match status" value="1"/>
</dbReference>
<dbReference type="PROSITE" id="PS00639">
    <property type="entry name" value="THIOL_PROTEASE_HIS"/>
    <property type="match status" value="1"/>
</dbReference>
<gene>
    <name evidence="4" type="ORF">PSYICH_LOCUS11231</name>
</gene>
<evidence type="ECO:0000259" key="3">
    <source>
        <dbReference type="SMART" id="SM00645"/>
    </source>
</evidence>
<dbReference type="GO" id="GO:0006508">
    <property type="term" value="P:proteolysis"/>
    <property type="evidence" value="ECO:0007669"/>
    <property type="project" value="InterPro"/>
</dbReference>
<evidence type="ECO:0000256" key="1">
    <source>
        <dbReference type="ARBA" id="ARBA00008455"/>
    </source>
</evidence>
<dbReference type="Gene3D" id="3.90.70.10">
    <property type="entry name" value="Cysteine proteinases"/>
    <property type="match status" value="1"/>
</dbReference>
<dbReference type="Pfam" id="PF00112">
    <property type="entry name" value="Peptidase_C1"/>
    <property type="match status" value="1"/>
</dbReference>
<dbReference type="EMBL" id="OV651817">
    <property type="protein sequence ID" value="CAH1110392.1"/>
    <property type="molecule type" value="Genomic_DNA"/>
</dbReference>
<sequence>MKIAFCLTFLLSAALAANIKITPTVDSKDIEIPESFDARTNWPECSKLISEIADCGACDTEWAVAVASAASDRRCIASGGSLQVPVSAANLMSCCTQCGGDMKKAWNYWAKNGIVTGGRYQSDLGCIPYTASMCDHFYQVRETECFNQFCIQPECTGTCATKSGLNYTNELTYGESRAETFETVEDIQREILQNGPVTASIEKFVDFPFYREGIYYHASGKSIGGHSLRLLGWGTENNEAYWIAANAWNEDWGEKGIIRIRRGVNECNIESGVYAAKPKL</sequence>
<evidence type="ECO:0000313" key="4">
    <source>
        <dbReference type="EMBL" id="CAH1110392.1"/>
    </source>
</evidence>
<name>A0A9P0GID6_9CUCU</name>